<dbReference type="GO" id="GO:0008360">
    <property type="term" value="P:regulation of cell shape"/>
    <property type="evidence" value="ECO:0007669"/>
    <property type="project" value="UniProtKB-KW"/>
</dbReference>
<feature type="compositionally biased region" description="Acidic residues" evidence="26">
    <location>
        <begin position="724"/>
        <end position="745"/>
    </location>
</feature>
<evidence type="ECO:0000256" key="1">
    <source>
        <dbReference type="ARBA" id="ARBA00002624"/>
    </source>
</evidence>
<evidence type="ECO:0000256" key="7">
    <source>
        <dbReference type="ARBA" id="ARBA00018638"/>
    </source>
</evidence>
<dbReference type="Pfam" id="PF00912">
    <property type="entry name" value="Transgly"/>
    <property type="match status" value="1"/>
</dbReference>
<keyword evidence="16" id="KW-0573">Peptidoglycan synthesis</keyword>
<dbReference type="GO" id="GO:0009252">
    <property type="term" value="P:peptidoglycan biosynthetic process"/>
    <property type="evidence" value="ECO:0007669"/>
    <property type="project" value="UniProtKB-UniPathway"/>
</dbReference>
<feature type="compositionally biased region" description="Acidic residues" evidence="26">
    <location>
        <begin position="675"/>
        <end position="709"/>
    </location>
</feature>
<dbReference type="PANTHER" id="PTHR32282">
    <property type="entry name" value="BINDING PROTEIN TRANSPEPTIDASE, PUTATIVE-RELATED"/>
    <property type="match status" value="1"/>
</dbReference>
<keyword evidence="12" id="KW-0812">Transmembrane</keyword>
<organism evidence="29 30">
    <name type="scientific">Velocimicrobium porci</name>
    <dbReference type="NCBI Taxonomy" id="2606634"/>
    <lineage>
        <taxon>Bacteria</taxon>
        <taxon>Bacillati</taxon>
        <taxon>Bacillota</taxon>
        <taxon>Clostridia</taxon>
        <taxon>Lachnospirales</taxon>
        <taxon>Lachnospiraceae</taxon>
        <taxon>Velocimicrobium</taxon>
    </lineage>
</organism>
<evidence type="ECO:0000256" key="12">
    <source>
        <dbReference type="ARBA" id="ARBA00022692"/>
    </source>
</evidence>
<evidence type="ECO:0000256" key="24">
    <source>
        <dbReference type="ARBA" id="ARBA00049902"/>
    </source>
</evidence>
<evidence type="ECO:0000259" key="27">
    <source>
        <dbReference type="Pfam" id="PF00905"/>
    </source>
</evidence>
<comment type="subcellular location">
    <subcellularLocation>
        <location evidence="2">Cell membrane</location>
        <topology evidence="2">Single-pass type II membrane protein</topology>
    </subcellularLocation>
</comment>
<evidence type="ECO:0000256" key="13">
    <source>
        <dbReference type="ARBA" id="ARBA00022801"/>
    </source>
</evidence>
<dbReference type="FunFam" id="1.10.3810.10:FF:000001">
    <property type="entry name" value="Penicillin-binding protein 1A"/>
    <property type="match status" value="1"/>
</dbReference>
<keyword evidence="13" id="KW-0378">Hydrolase</keyword>
<evidence type="ECO:0000256" key="8">
    <source>
        <dbReference type="ARBA" id="ARBA00022645"/>
    </source>
</evidence>
<keyword evidence="19" id="KW-0046">Antibiotic resistance</keyword>
<comment type="catalytic activity">
    <reaction evidence="22">
        <text>Preferential cleavage: (Ac)2-L-Lys-D-Ala-|-D-Ala. Also transpeptidation of peptidyl-alanyl moieties that are N-acyl substituents of D-alanine.</text>
        <dbReference type="EC" id="3.4.16.4"/>
    </reaction>
</comment>
<dbReference type="GO" id="GO:0071555">
    <property type="term" value="P:cell wall organization"/>
    <property type="evidence" value="ECO:0007669"/>
    <property type="project" value="UniProtKB-KW"/>
</dbReference>
<evidence type="ECO:0000256" key="9">
    <source>
        <dbReference type="ARBA" id="ARBA00022670"/>
    </source>
</evidence>
<feature type="region of interest" description="Disordered" evidence="26">
    <location>
        <begin position="665"/>
        <end position="777"/>
    </location>
</feature>
<comment type="caution">
    <text evidence="29">The sequence shown here is derived from an EMBL/GenBank/DDBJ whole genome shotgun (WGS) entry which is preliminary data.</text>
</comment>
<evidence type="ECO:0000256" key="11">
    <source>
        <dbReference type="ARBA" id="ARBA00022679"/>
    </source>
</evidence>
<gene>
    <name evidence="29" type="ORF">FYJ58_03300</name>
</gene>
<feature type="domain" description="Penicillin-binding protein transpeptidase" evidence="27">
    <location>
        <begin position="379"/>
        <end position="647"/>
    </location>
</feature>
<evidence type="ECO:0000256" key="19">
    <source>
        <dbReference type="ARBA" id="ARBA00023251"/>
    </source>
</evidence>
<reference evidence="29 30" key="1">
    <citation type="submission" date="2019-08" db="EMBL/GenBank/DDBJ databases">
        <title>In-depth cultivation of the pig gut microbiome towards novel bacterial diversity and tailored functional studies.</title>
        <authorList>
            <person name="Wylensek D."/>
            <person name="Hitch T.C.A."/>
            <person name="Clavel T."/>
        </authorList>
    </citation>
    <scope>NUCLEOTIDE SEQUENCE [LARGE SCALE GENOMIC DNA]</scope>
    <source>
        <strain evidence="29 30">WCA-693-APC-MOT-I</strain>
    </source>
</reference>
<evidence type="ECO:0000256" key="22">
    <source>
        <dbReference type="ARBA" id="ARBA00034000"/>
    </source>
</evidence>
<comment type="catalytic activity">
    <reaction evidence="24">
        <text>[GlcNAc-(1-&gt;4)-Mur2Ac(oyl-L-Ala-gamma-D-Glu-L-Lys-D-Ala-D-Ala)](n)-di-trans,octa-cis-undecaprenyl diphosphate + beta-D-GlcNAc-(1-&gt;4)-Mur2Ac(oyl-L-Ala-gamma-D-Glu-L-Lys-D-Ala-D-Ala)-di-trans,octa-cis-undecaprenyl diphosphate = [GlcNAc-(1-&gt;4)-Mur2Ac(oyl-L-Ala-gamma-D-Glu-L-Lys-D-Ala-D-Ala)](n+1)-di-trans,octa-cis-undecaprenyl diphosphate + di-trans,octa-cis-undecaprenyl diphosphate + H(+)</text>
        <dbReference type="Rhea" id="RHEA:23708"/>
        <dbReference type="Rhea" id="RHEA-COMP:9602"/>
        <dbReference type="Rhea" id="RHEA-COMP:9603"/>
        <dbReference type="ChEBI" id="CHEBI:15378"/>
        <dbReference type="ChEBI" id="CHEBI:58405"/>
        <dbReference type="ChEBI" id="CHEBI:60033"/>
        <dbReference type="ChEBI" id="CHEBI:78435"/>
        <dbReference type="EC" id="2.4.99.28"/>
    </reaction>
</comment>
<protein>
    <recommendedName>
        <fullName evidence="7">Penicillin-binding protein 1A</fullName>
        <ecNumber evidence="23">2.4.99.28</ecNumber>
        <ecNumber evidence="6">3.4.16.4</ecNumber>
    </recommendedName>
</protein>
<keyword evidence="17" id="KW-1133">Transmembrane helix</keyword>
<keyword evidence="11" id="KW-0808">Transferase</keyword>
<dbReference type="EC" id="2.4.99.28" evidence="23"/>
<evidence type="ECO:0000256" key="15">
    <source>
        <dbReference type="ARBA" id="ARBA00022968"/>
    </source>
</evidence>
<dbReference type="GO" id="GO:0006508">
    <property type="term" value="P:proteolysis"/>
    <property type="evidence" value="ECO:0007669"/>
    <property type="project" value="UniProtKB-KW"/>
</dbReference>
<evidence type="ECO:0000259" key="28">
    <source>
        <dbReference type="Pfam" id="PF00912"/>
    </source>
</evidence>
<dbReference type="Gene3D" id="1.10.3810.10">
    <property type="entry name" value="Biosynthetic peptidoglycan transglycosylase-like"/>
    <property type="match status" value="1"/>
</dbReference>
<dbReference type="InterPro" id="IPR001460">
    <property type="entry name" value="PCN-bd_Tpept"/>
</dbReference>
<dbReference type="InterPro" id="IPR001264">
    <property type="entry name" value="Glyco_trans_51"/>
</dbReference>
<evidence type="ECO:0000256" key="14">
    <source>
        <dbReference type="ARBA" id="ARBA00022960"/>
    </source>
</evidence>
<keyword evidence="20" id="KW-0511">Multifunctional enzyme</keyword>
<evidence type="ECO:0000256" key="6">
    <source>
        <dbReference type="ARBA" id="ARBA00012448"/>
    </source>
</evidence>
<sequence>MAKKKKEKKMTKARYRMRLIRKILLLLLLITILLVGVVLYLAYGRDIIAYHDEAKRLIATSSTETFRQSETSLVYDANGKQLATLKGEKDVYYLAYEDIPEYVKQAMISIEDKKFEKHKGIDIKGIIRALKAYVVHRGEITQGASTITQQLSRNIFLTHEVSWERKVKEMFIALEMEKKYTKSQILEFYLNNIYFGNGYYGIQAASKGYFSKTADKLTLGEITFLCAIPNNPTLYDPLVNYDNTIKRKNRIIDQMYEDGKISEAELNSAKGETVTLNVKKKKKKNTYIETYVYNCAVRALMEKQGFVFRYSFESDEERDRYEERYDEVYAMCQQSLFSAGYRIYTSIDPSKQKQLQESVDNALEGFQDKSDEGIYKLQGAATCIDNETGRVVAIVGGRSQKTAGYTLNRAFQSYRQPGSAIKPLIVYTPILEKGYRPDTMVDDKRTEDGPRNASGTYEGKITLRKAVEKSKNTVAWELFKQLTPRVGLQYLLDMDFAKIEANDYYPAASLGGFTKGTSTVEMASGFAAIENDGKFRKPTCIVKIKDSQGDTIVEDKTETRDIYETEASRMMTNILEGVFTNGTGRGLGLSNMSAAGKTGTTSDKKDGWFVGYTPYYTTSVWVGYDIPQTLSNLSGASYPGTIWHNFMEAIHMDLPNREFPAYAGASKSEDKVNTEDDDAEEETIQDEVTEEETIPELEDPEEEDTEEEKPIETTPPPTKKPDTSTEDENNSDDNEVEEPTEDENTPSEPVASEDPGGQTPDENSGGNQTPESNTGQE</sequence>
<comment type="pathway">
    <text evidence="3">Cell wall biogenesis; peptidoglycan biosynthesis.</text>
</comment>
<dbReference type="Pfam" id="PF00905">
    <property type="entry name" value="Transpeptidase"/>
    <property type="match status" value="1"/>
</dbReference>
<evidence type="ECO:0000256" key="21">
    <source>
        <dbReference type="ARBA" id="ARBA00023316"/>
    </source>
</evidence>
<dbReference type="SUPFAM" id="SSF56601">
    <property type="entry name" value="beta-lactamase/transpeptidase-like"/>
    <property type="match status" value="1"/>
</dbReference>
<comment type="similarity">
    <text evidence="5">In the N-terminal section; belongs to the glycosyltransferase 51 family.</text>
</comment>
<dbReference type="RefSeq" id="WP_154517181.1">
    <property type="nucleotide sequence ID" value="NZ_VUMT01000003.1"/>
</dbReference>
<proteinExistence type="inferred from homology"/>
<evidence type="ECO:0000256" key="26">
    <source>
        <dbReference type="SAM" id="MobiDB-lite"/>
    </source>
</evidence>
<dbReference type="UniPathway" id="UPA00219"/>
<evidence type="ECO:0000313" key="29">
    <source>
        <dbReference type="EMBL" id="MSS62903.1"/>
    </source>
</evidence>
<comment type="function">
    <text evidence="1">Cell wall formation. Synthesis of cross-linked peptidoglycan from the lipid intermediates. The enzyme has a penicillin-insensitive transglycosylase N-terminal domain (formation of linear glycan strands) and a penicillin-sensitive transpeptidase C-terminal domain (cross-linking of the peptide subunits).</text>
</comment>
<dbReference type="InterPro" id="IPR012338">
    <property type="entry name" value="Beta-lactam/transpept-like"/>
</dbReference>
<keyword evidence="8" id="KW-0121">Carboxypeptidase</keyword>
<keyword evidence="9" id="KW-0645">Protease</keyword>
<dbReference type="Proteomes" id="UP000482209">
    <property type="component" value="Unassembled WGS sequence"/>
</dbReference>
<dbReference type="Gene3D" id="3.40.710.10">
    <property type="entry name" value="DD-peptidase/beta-lactamase superfamily"/>
    <property type="match status" value="1"/>
</dbReference>
<name>A0A6L5XY80_9FIRM</name>
<dbReference type="SUPFAM" id="SSF53955">
    <property type="entry name" value="Lysozyme-like"/>
    <property type="match status" value="1"/>
</dbReference>
<evidence type="ECO:0000256" key="25">
    <source>
        <dbReference type="ARBA" id="ARBA00060592"/>
    </source>
</evidence>
<evidence type="ECO:0000256" key="2">
    <source>
        <dbReference type="ARBA" id="ARBA00004401"/>
    </source>
</evidence>
<dbReference type="InterPro" id="IPR023346">
    <property type="entry name" value="Lysozyme-like_dom_sf"/>
</dbReference>
<dbReference type="InterPro" id="IPR036950">
    <property type="entry name" value="PBP_transglycosylase"/>
</dbReference>
<dbReference type="GO" id="GO:0009002">
    <property type="term" value="F:serine-type D-Ala-D-Ala carboxypeptidase activity"/>
    <property type="evidence" value="ECO:0007669"/>
    <property type="project" value="UniProtKB-EC"/>
</dbReference>
<evidence type="ECO:0000256" key="18">
    <source>
        <dbReference type="ARBA" id="ARBA00023136"/>
    </source>
</evidence>
<dbReference type="EMBL" id="VUMT01000003">
    <property type="protein sequence ID" value="MSS62903.1"/>
    <property type="molecule type" value="Genomic_DNA"/>
</dbReference>
<evidence type="ECO:0000256" key="10">
    <source>
        <dbReference type="ARBA" id="ARBA00022676"/>
    </source>
</evidence>
<dbReference type="PANTHER" id="PTHR32282:SF33">
    <property type="entry name" value="PEPTIDOGLYCAN GLYCOSYLTRANSFERASE"/>
    <property type="match status" value="1"/>
</dbReference>
<evidence type="ECO:0000256" key="5">
    <source>
        <dbReference type="ARBA" id="ARBA00007739"/>
    </source>
</evidence>
<comment type="similarity">
    <text evidence="4">In the C-terminal section; belongs to the transpeptidase family.</text>
</comment>
<keyword evidence="21" id="KW-0961">Cell wall biogenesis/degradation</keyword>
<evidence type="ECO:0000256" key="16">
    <source>
        <dbReference type="ARBA" id="ARBA00022984"/>
    </source>
</evidence>
<evidence type="ECO:0000256" key="3">
    <source>
        <dbReference type="ARBA" id="ARBA00004752"/>
    </source>
</evidence>
<dbReference type="NCBIfam" id="TIGR02074">
    <property type="entry name" value="PBP_1a_fam"/>
    <property type="match status" value="1"/>
</dbReference>
<keyword evidence="18" id="KW-0472">Membrane</keyword>
<dbReference type="InterPro" id="IPR050396">
    <property type="entry name" value="Glycosyltr_51/Transpeptidase"/>
</dbReference>
<dbReference type="EC" id="3.4.16.4" evidence="6"/>
<evidence type="ECO:0000256" key="4">
    <source>
        <dbReference type="ARBA" id="ARBA00007090"/>
    </source>
</evidence>
<keyword evidence="14" id="KW-0133">Cell shape</keyword>
<comment type="pathway">
    <text evidence="25">Glycan biosynthesis.</text>
</comment>
<accession>A0A6L5XY80</accession>
<evidence type="ECO:0000256" key="20">
    <source>
        <dbReference type="ARBA" id="ARBA00023268"/>
    </source>
</evidence>
<dbReference type="AlphaFoldDB" id="A0A6L5XY80"/>
<feature type="compositionally biased region" description="Polar residues" evidence="26">
    <location>
        <begin position="760"/>
        <end position="777"/>
    </location>
</feature>
<keyword evidence="10" id="KW-0328">Glycosyltransferase</keyword>
<keyword evidence="15" id="KW-0735">Signal-anchor</keyword>
<evidence type="ECO:0000313" key="30">
    <source>
        <dbReference type="Proteomes" id="UP000482209"/>
    </source>
</evidence>
<dbReference type="GO" id="GO:0008658">
    <property type="term" value="F:penicillin binding"/>
    <property type="evidence" value="ECO:0007669"/>
    <property type="project" value="InterPro"/>
</dbReference>
<evidence type="ECO:0000256" key="17">
    <source>
        <dbReference type="ARBA" id="ARBA00022989"/>
    </source>
</evidence>
<dbReference type="GO" id="GO:0046677">
    <property type="term" value="P:response to antibiotic"/>
    <property type="evidence" value="ECO:0007669"/>
    <property type="project" value="UniProtKB-KW"/>
</dbReference>
<keyword evidence="30" id="KW-1185">Reference proteome</keyword>
<evidence type="ECO:0000256" key="23">
    <source>
        <dbReference type="ARBA" id="ARBA00044770"/>
    </source>
</evidence>
<feature type="domain" description="Glycosyl transferase family 51" evidence="28">
    <location>
        <begin position="79"/>
        <end position="255"/>
    </location>
</feature>
<dbReference type="GO" id="GO:0005886">
    <property type="term" value="C:plasma membrane"/>
    <property type="evidence" value="ECO:0007669"/>
    <property type="project" value="UniProtKB-SubCell"/>
</dbReference>
<dbReference type="GO" id="GO:0008955">
    <property type="term" value="F:peptidoglycan glycosyltransferase activity"/>
    <property type="evidence" value="ECO:0007669"/>
    <property type="project" value="UniProtKB-EC"/>
</dbReference>